<organism evidence="2 3">
    <name type="scientific">Actinoallomurus vinaceus</name>
    <dbReference type="NCBI Taxonomy" id="1080074"/>
    <lineage>
        <taxon>Bacteria</taxon>
        <taxon>Bacillati</taxon>
        <taxon>Actinomycetota</taxon>
        <taxon>Actinomycetes</taxon>
        <taxon>Streptosporangiales</taxon>
        <taxon>Thermomonosporaceae</taxon>
        <taxon>Actinoallomurus</taxon>
    </lineage>
</organism>
<feature type="domain" description="Mycothiol-dependent maleylpyruvate isomerase metal-binding" evidence="1">
    <location>
        <begin position="20"/>
        <end position="142"/>
    </location>
</feature>
<dbReference type="NCBIfam" id="TIGR03083">
    <property type="entry name" value="maleylpyruvate isomerase family mycothiol-dependent enzyme"/>
    <property type="match status" value="1"/>
</dbReference>
<evidence type="ECO:0000313" key="2">
    <source>
        <dbReference type="EMBL" id="GAA4639747.1"/>
    </source>
</evidence>
<dbReference type="SUPFAM" id="SSF109854">
    <property type="entry name" value="DinB/YfiT-like putative metalloenzymes"/>
    <property type="match status" value="1"/>
</dbReference>
<gene>
    <name evidence="2" type="ORF">GCM10023196_102580</name>
</gene>
<dbReference type="InterPro" id="IPR024344">
    <property type="entry name" value="MDMPI_metal-binding"/>
</dbReference>
<accession>A0ABP8UTQ0</accession>
<dbReference type="EMBL" id="BAABHK010000029">
    <property type="protein sequence ID" value="GAA4639747.1"/>
    <property type="molecule type" value="Genomic_DNA"/>
</dbReference>
<protein>
    <submittedName>
        <fullName evidence="2">TIGR03086 family metal-binding protein</fullName>
    </submittedName>
</protein>
<evidence type="ECO:0000259" key="1">
    <source>
        <dbReference type="Pfam" id="PF11716"/>
    </source>
</evidence>
<comment type="caution">
    <text evidence="2">The sequence shown here is derived from an EMBL/GenBank/DDBJ whole genome shotgun (WGS) entry which is preliminary data.</text>
</comment>
<dbReference type="InterPro" id="IPR034660">
    <property type="entry name" value="DinB/YfiT-like"/>
</dbReference>
<sequence length="209" mass="22711">MSLSWSLRSFVMDIRHLDRRAQAFAAEIIAQVRPERLSVPTPCPDWTLYGLLRHIVSQNEGFAAAARGEETHLSQWRNGRIDGDPRGAYERSAALVDEAFGAEGVLEAKFSLPEVRDGGRFPAAVAIGFHLVDTVVHAWDVAASIGAAWRPDEELVAASLAIALKVPDTPADRGPGLAFEPAIDASSETPDRDRLLALLGRSPDWRPPA</sequence>
<dbReference type="Gene3D" id="1.20.120.450">
    <property type="entry name" value="dinb family like domain"/>
    <property type="match status" value="1"/>
</dbReference>
<name>A0ABP8UTQ0_9ACTN</name>
<dbReference type="Pfam" id="PF11716">
    <property type="entry name" value="MDMPI_N"/>
    <property type="match status" value="1"/>
</dbReference>
<proteinExistence type="predicted"/>
<keyword evidence="3" id="KW-1185">Reference proteome</keyword>
<dbReference type="NCBIfam" id="TIGR03086">
    <property type="entry name" value="TIGR03086 family metal-binding protein"/>
    <property type="match status" value="1"/>
</dbReference>
<dbReference type="InterPro" id="IPR017520">
    <property type="entry name" value="CHP03086"/>
</dbReference>
<dbReference type="Proteomes" id="UP001501442">
    <property type="component" value="Unassembled WGS sequence"/>
</dbReference>
<evidence type="ECO:0000313" key="3">
    <source>
        <dbReference type="Proteomes" id="UP001501442"/>
    </source>
</evidence>
<dbReference type="InterPro" id="IPR017517">
    <property type="entry name" value="Maleyloyr_isom"/>
</dbReference>
<reference evidence="3" key="1">
    <citation type="journal article" date="2019" name="Int. J. Syst. Evol. Microbiol.">
        <title>The Global Catalogue of Microorganisms (GCM) 10K type strain sequencing project: providing services to taxonomists for standard genome sequencing and annotation.</title>
        <authorList>
            <consortium name="The Broad Institute Genomics Platform"/>
            <consortium name="The Broad Institute Genome Sequencing Center for Infectious Disease"/>
            <person name="Wu L."/>
            <person name="Ma J."/>
        </authorList>
    </citation>
    <scope>NUCLEOTIDE SEQUENCE [LARGE SCALE GENOMIC DNA]</scope>
    <source>
        <strain evidence="3">JCM 17939</strain>
    </source>
</reference>